<dbReference type="AlphaFoldDB" id="A0A8H6FZB9"/>
<sequence length="210" mass="24725">MEFFTQKEQAGQRGYAAIQTEAPERWRQWVHTMQVTLDAKDLDLDFFFQLFDDHFFGGALRCWMTVILIDRRSQSRHYGKTDVDPDREGHTLIVVVRPDSNTTWTELTIQHFLVGLLHEMTHVMGLCGWSWDRLLRKRLTGLCLDSSINNGSWVLDQTMHHASRTLHPMQSLREEDKLGDRRKAEVDVEVALMIEKRYVSIYVKRLMLFD</sequence>
<dbReference type="Proteomes" id="UP000578531">
    <property type="component" value="Unassembled WGS sequence"/>
</dbReference>
<protein>
    <submittedName>
        <fullName evidence="1">Uncharacterized protein</fullName>
    </submittedName>
</protein>
<dbReference type="EMBL" id="JACCJC010000014">
    <property type="protein sequence ID" value="KAF6237582.1"/>
    <property type="molecule type" value="Genomic_DNA"/>
</dbReference>
<dbReference type="OrthoDB" id="10537480at2759"/>
<evidence type="ECO:0000313" key="1">
    <source>
        <dbReference type="EMBL" id="KAF6237582.1"/>
    </source>
</evidence>
<dbReference type="GeneID" id="59286137"/>
<evidence type="ECO:0000313" key="2">
    <source>
        <dbReference type="Proteomes" id="UP000578531"/>
    </source>
</evidence>
<proteinExistence type="predicted"/>
<reference evidence="1 2" key="1">
    <citation type="journal article" date="2020" name="Genomics">
        <title>Complete, high-quality genomes from long-read metagenomic sequencing of two wolf lichen thalli reveals enigmatic genome architecture.</title>
        <authorList>
            <person name="McKenzie S.K."/>
            <person name="Walston R.F."/>
            <person name="Allen J.L."/>
        </authorList>
    </citation>
    <scope>NUCLEOTIDE SEQUENCE [LARGE SCALE GENOMIC DNA]</scope>
    <source>
        <strain evidence="1">WasteWater2</strain>
    </source>
</reference>
<gene>
    <name evidence="1" type="ORF">HO173_004472</name>
</gene>
<dbReference type="RefSeq" id="XP_037166906.1">
    <property type="nucleotide sequence ID" value="XM_037306396.1"/>
</dbReference>
<accession>A0A8H6FZB9</accession>
<keyword evidence="2" id="KW-1185">Reference proteome</keyword>
<organism evidence="1 2">
    <name type="scientific">Letharia columbiana</name>
    <dbReference type="NCBI Taxonomy" id="112416"/>
    <lineage>
        <taxon>Eukaryota</taxon>
        <taxon>Fungi</taxon>
        <taxon>Dikarya</taxon>
        <taxon>Ascomycota</taxon>
        <taxon>Pezizomycotina</taxon>
        <taxon>Lecanoromycetes</taxon>
        <taxon>OSLEUM clade</taxon>
        <taxon>Lecanoromycetidae</taxon>
        <taxon>Lecanorales</taxon>
        <taxon>Lecanorineae</taxon>
        <taxon>Parmeliaceae</taxon>
        <taxon>Letharia</taxon>
    </lineage>
</organism>
<comment type="caution">
    <text evidence="1">The sequence shown here is derived from an EMBL/GenBank/DDBJ whole genome shotgun (WGS) entry which is preliminary data.</text>
</comment>
<name>A0A8H6FZB9_9LECA</name>